<dbReference type="InterPro" id="IPR036282">
    <property type="entry name" value="Glutathione-S-Trfase_C_sf"/>
</dbReference>
<name>A0ABS5DZM2_9BURK</name>
<dbReference type="CDD" id="cd03194">
    <property type="entry name" value="GST_C_3"/>
    <property type="match status" value="1"/>
</dbReference>
<dbReference type="InterPro" id="IPR040079">
    <property type="entry name" value="Glutathione_S-Trfase"/>
</dbReference>
<evidence type="ECO:0000313" key="2">
    <source>
        <dbReference type="EMBL" id="MBQ0936590.1"/>
    </source>
</evidence>
<dbReference type="CDD" id="cd03043">
    <property type="entry name" value="GST_N_1"/>
    <property type="match status" value="1"/>
</dbReference>
<dbReference type="SUPFAM" id="SSF47616">
    <property type="entry name" value="GST C-terminal domain-like"/>
    <property type="match status" value="1"/>
</dbReference>
<dbReference type="RefSeq" id="WP_210809949.1">
    <property type="nucleotide sequence ID" value="NZ_JAGQDG010000005.1"/>
</dbReference>
<reference evidence="2 3" key="1">
    <citation type="submission" date="2021-04" db="EMBL/GenBank/DDBJ databases">
        <title>The genome sequence of type strain Ideonella paludis KCTC 32238.</title>
        <authorList>
            <person name="Liu Y."/>
        </authorList>
    </citation>
    <scope>NUCLEOTIDE SEQUENCE [LARGE SCALE GENOMIC DNA]</scope>
    <source>
        <strain evidence="2 3">KCTC 32238</strain>
    </source>
</reference>
<dbReference type="SFLD" id="SFLDG00358">
    <property type="entry name" value="Main_(cytGST)"/>
    <property type="match status" value="1"/>
</dbReference>
<evidence type="ECO:0000259" key="1">
    <source>
        <dbReference type="PROSITE" id="PS50404"/>
    </source>
</evidence>
<dbReference type="PROSITE" id="PS50404">
    <property type="entry name" value="GST_NTER"/>
    <property type="match status" value="1"/>
</dbReference>
<proteinExistence type="predicted"/>
<dbReference type="Gene3D" id="3.40.30.10">
    <property type="entry name" value="Glutaredoxin"/>
    <property type="match status" value="1"/>
</dbReference>
<evidence type="ECO:0000313" key="3">
    <source>
        <dbReference type="Proteomes" id="UP000672097"/>
    </source>
</evidence>
<dbReference type="Pfam" id="PF13410">
    <property type="entry name" value="GST_C_2"/>
    <property type="match status" value="1"/>
</dbReference>
<dbReference type="Proteomes" id="UP000672097">
    <property type="component" value="Unassembled WGS sequence"/>
</dbReference>
<keyword evidence="3" id="KW-1185">Reference proteome</keyword>
<sequence length="229" mass="25837">MSTLKLVIGNKNYSSWSMRPWVLLQHFGIPFEEHMVRFDGFTPDSAFKQRMAEISPTGKVPALIDDGFTVWDTLAIAEYLAERHPEHPLWPRDRLQRARARSLCAEMHSGFGALRSHCPQNIEASLPEVGQRVLQEQASVRADLDRLQALWCEALASSGGPFLFGAFGIVDAYFAPVVGRLRTYALPVNTTVAAYMDRVWASPGVAAWVSEALAEQEYLDFEEPYRKHR</sequence>
<dbReference type="Pfam" id="PF13409">
    <property type="entry name" value="GST_N_2"/>
    <property type="match status" value="1"/>
</dbReference>
<dbReference type="InterPro" id="IPR036249">
    <property type="entry name" value="Thioredoxin-like_sf"/>
</dbReference>
<organism evidence="2 3">
    <name type="scientific">Ideonella paludis</name>
    <dbReference type="NCBI Taxonomy" id="1233411"/>
    <lineage>
        <taxon>Bacteria</taxon>
        <taxon>Pseudomonadati</taxon>
        <taxon>Pseudomonadota</taxon>
        <taxon>Betaproteobacteria</taxon>
        <taxon>Burkholderiales</taxon>
        <taxon>Sphaerotilaceae</taxon>
        <taxon>Ideonella</taxon>
    </lineage>
</organism>
<comment type="caution">
    <text evidence="2">The sequence shown here is derived from an EMBL/GenBank/DDBJ whole genome shotgun (WGS) entry which is preliminary data.</text>
</comment>
<dbReference type="PANTHER" id="PTHR42673:SF4">
    <property type="entry name" value="MALEYLACETOACETATE ISOMERASE"/>
    <property type="match status" value="1"/>
</dbReference>
<dbReference type="PANTHER" id="PTHR42673">
    <property type="entry name" value="MALEYLACETOACETATE ISOMERASE"/>
    <property type="match status" value="1"/>
</dbReference>
<protein>
    <submittedName>
        <fullName evidence="2">Glutathione S-transferase family protein</fullName>
    </submittedName>
</protein>
<dbReference type="Gene3D" id="1.20.1050.10">
    <property type="match status" value="1"/>
</dbReference>
<dbReference type="EMBL" id="JAGQDG010000005">
    <property type="protein sequence ID" value="MBQ0936590.1"/>
    <property type="molecule type" value="Genomic_DNA"/>
</dbReference>
<dbReference type="SUPFAM" id="SSF52833">
    <property type="entry name" value="Thioredoxin-like"/>
    <property type="match status" value="1"/>
</dbReference>
<dbReference type="SFLD" id="SFLDS00019">
    <property type="entry name" value="Glutathione_Transferase_(cytos"/>
    <property type="match status" value="1"/>
</dbReference>
<accession>A0ABS5DZM2</accession>
<gene>
    <name evidence="2" type="ORF">KAK11_14730</name>
</gene>
<dbReference type="InterPro" id="IPR004045">
    <property type="entry name" value="Glutathione_S-Trfase_N"/>
</dbReference>
<feature type="domain" description="GST N-terminal" evidence="1">
    <location>
        <begin position="4"/>
        <end position="88"/>
    </location>
</feature>